<dbReference type="UniPathway" id="UPA00219"/>
<feature type="domain" description="Glycosyltransferase family 28 N-terminal" evidence="11">
    <location>
        <begin position="3"/>
        <end position="144"/>
    </location>
</feature>
<comment type="caution">
    <text evidence="13">The sequence shown here is derived from an EMBL/GenBank/DDBJ whole genome shotgun (WGS) entry which is preliminary data.</text>
</comment>
<dbReference type="Gene3D" id="3.40.50.2000">
    <property type="entry name" value="Glycogen Phosphorylase B"/>
    <property type="match status" value="2"/>
</dbReference>
<keyword evidence="8 10" id="KW-0131">Cell cycle</keyword>
<evidence type="ECO:0000259" key="11">
    <source>
        <dbReference type="Pfam" id="PF03033"/>
    </source>
</evidence>
<evidence type="ECO:0000313" key="13">
    <source>
        <dbReference type="EMBL" id="OGZ19287.1"/>
    </source>
</evidence>
<dbReference type="Pfam" id="PF04101">
    <property type="entry name" value="Glyco_tran_28_C"/>
    <property type="match status" value="1"/>
</dbReference>
<name>A0A1G2E0F2_9BACT</name>
<dbReference type="AlphaFoldDB" id="A0A1G2E0F2"/>
<evidence type="ECO:0000256" key="2">
    <source>
        <dbReference type="ARBA" id="ARBA00022618"/>
    </source>
</evidence>
<comment type="caution">
    <text evidence="10">Lacks conserved residue(s) required for the propagation of feature annotation.</text>
</comment>
<accession>A0A1G2E0F2</accession>
<feature type="binding site" evidence="10">
    <location>
        <position position="168"/>
    </location>
    <ligand>
        <name>UDP-N-acetyl-alpha-D-glucosamine</name>
        <dbReference type="ChEBI" id="CHEBI:57705"/>
    </ligand>
</feature>
<dbReference type="EMBL" id="MHLZ01000038">
    <property type="protein sequence ID" value="OGZ19287.1"/>
    <property type="molecule type" value="Genomic_DNA"/>
</dbReference>
<dbReference type="GO" id="GO:0008360">
    <property type="term" value="P:regulation of cell shape"/>
    <property type="evidence" value="ECO:0007669"/>
    <property type="project" value="UniProtKB-KW"/>
</dbReference>
<comment type="subcellular location">
    <subcellularLocation>
        <location evidence="10">Cell membrane</location>
        <topology evidence="10">Peripheral membrane protein</topology>
        <orientation evidence="10">Cytoplasmic side</orientation>
    </subcellularLocation>
</comment>
<dbReference type="GO" id="GO:0005975">
    <property type="term" value="P:carbohydrate metabolic process"/>
    <property type="evidence" value="ECO:0007669"/>
    <property type="project" value="InterPro"/>
</dbReference>
<evidence type="ECO:0000256" key="4">
    <source>
        <dbReference type="ARBA" id="ARBA00022679"/>
    </source>
</evidence>
<keyword evidence="6 10" id="KW-0573">Peptidoglycan synthesis</keyword>
<comment type="similarity">
    <text evidence="10">Belongs to the glycosyltransferase 28 family. MurG subfamily.</text>
</comment>
<evidence type="ECO:0000256" key="1">
    <source>
        <dbReference type="ARBA" id="ARBA00022475"/>
    </source>
</evidence>
<dbReference type="Pfam" id="PF03033">
    <property type="entry name" value="Glyco_transf_28"/>
    <property type="match status" value="1"/>
</dbReference>
<evidence type="ECO:0000256" key="3">
    <source>
        <dbReference type="ARBA" id="ARBA00022676"/>
    </source>
</evidence>
<evidence type="ECO:0000256" key="10">
    <source>
        <dbReference type="HAMAP-Rule" id="MF_00033"/>
    </source>
</evidence>
<dbReference type="PANTHER" id="PTHR21015:SF27">
    <property type="entry name" value="UDP-N-ACETYLGLUCOSAMINE--N-ACETYLMURAMYL-(PENTAPEPTIDE) PYROPHOSPHORYL-UNDECAPRENOL N-ACETYLGLUCOSAMINE TRANSFERASE"/>
    <property type="match status" value="1"/>
</dbReference>
<protein>
    <recommendedName>
        <fullName evidence="10">UDP-N-acetylglucosamine--N-acetylmuramyl-(pentapeptide) pyrophosphoryl-undecaprenol N-acetylglucosamine transferase</fullName>
        <ecNumber evidence="10">2.4.1.227</ecNumber>
    </recommendedName>
    <alternativeName>
        <fullName evidence="10">Undecaprenyl-PP-MurNAc-pentapeptide-UDPGlcNAc GlcNAc transferase</fullName>
    </alternativeName>
</protein>
<dbReference type="InterPro" id="IPR007235">
    <property type="entry name" value="Glyco_trans_28_C"/>
</dbReference>
<keyword evidence="9 10" id="KW-0961">Cell wall biogenesis/degradation</keyword>
<dbReference type="GO" id="GO:0051991">
    <property type="term" value="F:UDP-N-acetyl-D-glucosamine:N-acetylmuramoyl-L-alanyl-D-glutamyl-meso-2,6-diaminopimelyl-D-alanyl-D-alanine-diphosphoundecaprenol 4-beta-N-acetylglucosaminlytransferase activity"/>
    <property type="evidence" value="ECO:0007669"/>
    <property type="project" value="RHEA"/>
</dbReference>
<dbReference type="Proteomes" id="UP000177360">
    <property type="component" value="Unassembled WGS sequence"/>
</dbReference>
<comment type="catalytic activity">
    <reaction evidence="10">
        <text>di-trans,octa-cis-undecaprenyl diphospho-N-acetyl-alpha-D-muramoyl-L-alanyl-D-glutamyl-meso-2,6-diaminopimeloyl-D-alanyl-D-alanine + UDP-N-acetyl-alpha-D-glucosamine = di-trans,octa-cis-undecaprenyl diphospho-[N-acetyl-alpha-D-glucosaminyl-(1-&gt;4)]-N-acetyl-alpha-D-muramoyl-L-alanyl-D-glutamyl-meso-2,6-diaminopimeloyl-D-alanyl-D-alanine + UDP + H(+)</text>
        <dbReference type="Rhea" id="RHEA:31227"/>
        <dbReference type="ChEBI" id="CHEBI:15378"/>
        <dbReference type="ChEBI" id="CHEBI:57705"/>
        <dbReference type="ChEBI" id="CHEBI:58223"/>
        <dbReference type="ChEBI" id="CHEBI:61387"/>
        <dbReference type="ChEBI" id="CHEBI:61388"/>
        <dbReference type="EC" id="2.4.1.227"/>
    </reaction>
</comment>
<dbReference type="InterPro" id="IPR004276">
    <property type="entry name" value="GlycoTrans_28_N"/>
</dbReference>
<evidence type="ECO:0000259" key="12">
    <source>
        <dbReference type="Pfam" id="PF04101"/>
    </source>
</evidence>
<evidence type="ECO:0000256" key="7">
    <source>
        <dbReference type="ARBA" id="ARBA00023136"/>
    </source>
</evidence>
<dbReference type="GO" id="GO:0005886">
    <property type="term" value="C:plasma membrane"/>
    <property type="evidence" value="ECO:0007669"/>
    <property type="project" value="UniProtKB-SubCell"/>
</dbReference>
<dbReference type="GO" id="GO:0051301">
    <property type="term" value="P:cell division"/>
    <property type="evidence" value="ECO:0007669"/>
    <property type="project" value="UniProtKB-KW"/>
</dbReference>
<organism evidence="13 14">
    <name type="scientific">Candidatus Nealsonbacteria bacterium RIFCSPHIGHO2_01_FULL_38_55</name>
    <dbReference type="NCBI Taxonomy" id="1801664"/>
    <lineage>
        <taxon>Bacteria</taxon>
        <taxon>Candidatus Nealsoniibacteriota</taxon>
    </lineage>
</organism>
<evidence type="ECO:0000256" key="8">
    <source>
        <dbReference type="ARBA" id="ARBA00023306"/>
    </source>
</evidence>
<dbReference type="EC" id="2.4.1.227" evidence="10"/>
<keyword evidence="4 10" id="KW-0808">Transferase</keyword>
<proteinExistence type="inferred from homology"/>
<dbReference type="SUPFAM" id="SSF53756">
    <property type="entry name" value="UDP-Glycosyltransferase/glycogen phosphorylase"/>
    <property type="match status" value="1"/>
</dbReference>
<gene>
    <name evidence="10" type="primary">murG</name>
    <name evidence="13" type="ORF">A2626_01605</name>
</gene>
<feature type="binding site" evidence="10">
    <location>
        <begin position="10"/>
        <end position="12"/>
    </location>
    <ligand>
        <name>UDP-N-acetyl-alpha-D-glucosamine</name>
        <dbReference type="ChEBI" id="CHEBI:57705"/>
    </ligand>
</feature>
<dbReference type="GO" id="GO:0050511">
    <property type="term" value="F:undecaprenyldiphospho-muramoylpentapeptide beta-N-acetylglucosaminyltransferase activity"/>
    <property type="evidence" value="ECO:0007669"/>
    <property type="project" value="UniProtKB-UniRule"/>
</dbReference>
<dbReference type="HAMAP" id="MF_00033">
    <property type="entry name" value="MurG"/>
    <property type="match status" value="1"/>
</dbReference>
<dbReference type="GO" id="GO:0009252">
    <property type="term" value="P:peptidoglycan biosynthetic process"/>
    <property type="evidence" value="ECO:0007669"/>
    <property type="project" value="UniProtKB-UniRule"/>
</dbReference>
<evidence type="ECO:0000256" key="9">
    <source>
        <dbReference type="ARBA" id="ARBA00023316"/>
    </source>
</evidence>
<feature type="binding site" evidence="10">
    <location>
        <position position="302"/>
    </location>
    <ligand>
        <name>UDP-N-acetyl-alpha-D-glucosamine</name>
        <dbReference type="ChEBI" id="CHEBI:57705"/>
    </ligand>
</feature>
<evidence type="ECO:0000256" key="5">
    <source>
        <dbReference type="ARBA" id="ARBA00022960"/>
    </source>
</evidence>
<keyword evidence="5 10" id="KW-0133">Cell shape</keyword>
<evidence type="ECO:0000256" key="6">
    <source>
        <dbReference type="ARBA" id="ARBA00022984"/>
    </source>
</evidence>
<evidence type="ECO:0000313" key="14">
    <source>
        <dbReference type="Proteomes" id="UP000177360"/>
    </source>
</evidence>
<keyword evidence="2 10" id="KW-0132">Cell division</keyword>
<keyword evidence="1 10" id="KW-1003">Cell membrane</keyword>
<comment type="function">
    <text evidence="10">Cell wall formation. Catalyzes the transfer of a GlcNAc subunit on undecaprenyl-pyrophosphoryl-MurNAc-pentapeptide (lipid intermediate I) to form undecaprenyl-pyrophosphoryl-MurNAc-(pentapeptide)GlcNAc (lipid intermediate II).</text>
</comment>
<keyword evidence="3 10" id="KW-0328">Glycosyltransferase</keyword>
<dbReference type="InterPro" id="IPR006009">
    <property type="entry name" value="GlcNAc_MurG"/>
</dbReference>
<comment type="pathway">
    <text evidence="10">Cell wall biogenesis; peptidoglycan biosynthesis.</text>
</comment>
<sequence>MKILFTGGGTAGHIIPIIAIAREIRKSFPNEPFDFYYTGPKDKFAANLLAKEGIEARWILTGKIRRYFSLKNVFDILKMPIGLLQAFYHTFVLSPDIIFSKGGYGSIPVVISGWILITPIFIHESDISPGLANRIASRFALEVFTAFPAERVEYFPPDKMISVGNPLRQEILKTNGESAKKLLGLTGAKPIILFLGGSQGSQRINDVLLIILSDLLSGFEIIHQTGEDNFNQVLSEANATVKKQLIKYYHPFPFLADKELACAYQSADLVISRAGAGSLFEIAALQKPAILVPLSESAQNHQVKNSYFFAEKGGAIVVEEANFKPRFLLEKIKALFAEPERLKFMKKKIKEMARPGASRIVAEYIENYLNQ</sequence>
<feature type="binding site" evidence="10">
    <location>
        <position position="198"/>
    </location>
    <ligand>
        <name>UDP-N-acetyl-alpha-D-glucosamine</name>
        <dbReference type="ChEBI" id="CHEBI:57705"/>
    </ligand>
</feature>
<feature type="domain" description="Glycosyl transferase family 28 C-terminal" evidence="12">
    <location>
        <begin position="191"/>
        <end position="352"/>
    </location>
</feature>
<dbReference type="GO" id="GO:0071555">
    <property type="term" value="P:cell wall organization"/>
    <property type="evidence" value="ECO:0007669"/>
    <property type="project" value="UniProtKB-KW"/>
</dbReference>
<reference evidence="13 14" key="1">
    <citation type="journal article" date="2016" name="Nat. Commun.">
        <title>Thousands of microbial genomes shed light on interconnected biogeochemical processes in an aquifer system.</title>
        <authorList>
            <person name="Anantharaman K."/>
            <person name="Brown C.T."/>
            <person name="Hug L.A."/>
            <person name="Sharon I."/>
            <person name="Castelle C.J."/>
            <person name="Probst A.J."/>
            <person name="Thomas B.C."/>
            <person name="Singh A."/>
            <person name="Wilkins M.J."/>
            <person name="Karaoz U."/>
            <person name="Brodie E.L."/>
            <person name="Williams K.H."/>
            <person name="Hubbard S.S."/>
            <person name="Banfield J.F."/>
        </authorList>
    </citation>
    <scope>NUCLEOTIDE SEQUENCE [LARGE SCALE GENOMIC DNA]</scope>
</reference>
<dbReference type="PANTHER" id="PTHR21015">
    <property type="entry name" value="UDP-N-ACETYLGLUCOSAMINE--N-ACETYLMURAMYL-(PENTAPEPTIDE) PYROPHOSPHORYL-UNDECAPRENOL N-ACETYLGLUCOSAMINE TRANSFERASE 1"/>
    <property type="match status" value="1"/>
</dbReference>
<dbReference type="CDD" id="cd03785">
    <property type="entry name" value="GT28_MurG"/>
    <property type="match status" value="1"/>
</dbReference>
<keyword evidence="7 10" id="KW-0472">Membrane</keyword>